<dbReference type="EMBL" id="MN740257">
    <property type="protein sequence ID" value="QHT96451.1"/>
    <property type="molecule type" value="Genomic_DNA"/>
</dbReference>
<sequence>MYNHLKTIEFLNNNFNQNINQQILVEAIRYSYENSAFSTFPYIVYNLNSKTSVEKFNSGNCISLSIFLKNYLKSKYNIDSYLIPATIPNKFYQKEYLKISHVALAIPKNNKKIYVVDLAFYFINPIKVRLYKEKDQTIFSKNIYGIEKDTTIDPKLYTTLDRVTSRTKRTETNIIFNEYQNIPANTIYTECFYNNDINDKWSYYLREIINPDSAITNFFINILNRPFIVSTYLDSNNICHSDFNIRIINNEYIDIKYRNEPSTLIKLTDDDIRKNYELFLKVEKYAGRFFNNSFVNCLMNYINLVNKDTFQITD</sequence>
<proteinExistence type="predicted"/>
<name>A0A6C0IT80_9ZZZZ</name>
<accession>A0A6C0IT80</accession>
<protein>
    <submittedName>
        <fullName evidence="1">Uncharacterized protein</fullName>
    </submittedName>
</protein>
<dbReference type="AlphaFoldDB" id="A0A6C0IT80"/>
<evidence type="ECO:0000313" key="1">
    <source>
        <dbReference type="EMBL" id="QHT96451.1"/>
    </source>
</evidence>
<reference evidence="1" key="1">
    <citation type="journal article" date="2020" name="Nature">
        <title>Giant virus diversity and host interactions through global metagenomics.</title>
        <authorList>
            <person name="Schulz F."/>
            <person name="Roux S."/>
            <person name="Paez-Espino D."/>
            <person name="Jungbluth S."/>
            <person name="Walsh D.A."/>
            <person name="Denef V.J."/>
            <person name="McMahon K.D."/>
            <person name="Konstantinidis K.T."/>
            <person name="Eloe-Fadrosh E.A."/>
            <person name="Kyrpides N.C."/>
            <person name="Woyke T."/>
        </authorList>
    </citation>
    <scope>NUCLEOTIDE SEQUENCE</scope>
    <source>
        <strain evidence="1">GVMAG-M-3300024302-11</strain>
    </source>
</reference>
<organism evidence="1">
    <name type="scientific">viral metagenome</name>
    <dbReference type="NCBI Taxonomy" id="1070528"/>
    <lineage>
        <taxon>unclassified sequences</taxon>
        <taxon>metagenomes</taxon>
        <taxon>organismal metagenomes</taxon>
    </lineage>
</organism>